<dbReference type="EMBL" id="HACA01020806">
    <property type="protein sequence ID" value="CDW38167.1"/>
    <property type="molecule type" value="Transcribed_RNA"/>
</dbReference>
<proteinExistence type="predicted"/>
<accession>A0A0K2UJN2</accession>
<organism evidence="1">
    <name type="scientific">Lepeophtheirus salmonis</name>
    <name type="common">Salmon louse</name>
    <name type="synonym">Caligus salmonis</name>
    <dbReference type="NCBI Taxonomy" id="72036"/>
    <lineage>
        <taxon>Eukaryota</taxon>
        <taxon>Metazoa</taxon>
        <taxon>Ecdysozoa</taxon>
        <taxon>Arthropoda</taxon>
        <taxon>Crustacea</taxon>
        <taxon>Multicrustacea</taxon>
        <taxon>Hexanauplia</taxon>
        <taxon>Copepoda</taxon>
        <taxon>Siphonostomatoida</taxon>
        <taxon>Caligidae</taxon>
        <taxon>Lepeophtheirus</taxon>
    </lineage>
</organism>
<reference evidence="1" key="1">
    <citation type="submission" date="2014-05" db="EMBL/GenBank/DDBJ databases">
        <authorList>
            <person name="Chronopoulou M."/>
        </authorList>
    </citation>
    <scope>NUCLEOTIDE SEQUENCE</scope>
    <source>
        <tissue evidence="1">Whole organism</tissue>
    </source>
</reference>
<evidence type="ECO:0000313" key="1">
    <source>
        <dbReference type="EMBL" id="CDW38167.1"/>
    </source>
</evidence>
<dbReference type="AlphaFoldDB" id="A0A0K2UJN2"/>
<protein>
    <submittedName>
        <fullName evidence="1">Uncharacterized protein</fullName>
    </submittedName>
</protein>
<sequence length="54" mass="6407">MSNIISKMMLFFTFRPNRVSNKLTNSFVKHRLGFVEVNKIYRVCSSRISYCKVD</sequence>
<name>A0A0K2UJN2_LEPSM</name>